<accession>X0YEL8</accession>
<protein>
    <submittedName>
        <fullName evidence="1">Uncharacterized protein</fullName>
    </submittedName>
</protein>
<name>X0YEL8_9ZZZZ</name>
<reference evidence="1" key="1">
    <citation type="journal article" date="2014" name="Front. Microbiol.">
        <title>High frequency of phylogenetically diverse reductive dehalogenase-homologous genes in deep subseafloor sedimentary metagenomes.</title>
        <authorList>
            <person name="Kawai M."/>
            <person name="Futagami T."/>
            <person name="Toyoda A."/>
            <person name="Takaki Y."/>
            <person name="Nishi S."/>
            <person name="Hori S."/>
            <person name="Arai W."/>
            <person name="Tsubouchi T."/>
            <person name="Morono Y."/>
            <person name="Uchiyama I."/>
            <person name="Ito T."/>
            <person name="Fujiyama A."/>
            <person name="Inagaki F."/>
            <person name="Takami H."/>
        </authorList>
    </citation>
    <scope>NUCLEOTIDE SEQUENCE</scope>
    <source>
        <strain evidence="1">Expedition CK06-06</strain>
    </source>
</reference>
<comment type="caution">
    <text evidence="1">The sequence shown here is derived from an EMBL/GenBank/DDBJ whole genome shotgun (WGS) entry which is preliminary data.</text>
</comment>
<proteinExistence type="predicted"/>
<evidence type="ECO:0000313" key="1">
    <source>
        <dbReference type="EMBL" id="GAG45682.1"/>
    </source>
</evidence>
<dbReference type="EMBL" id="BARS01058123">
    <property type="protein sequence ID" value="GAG45682.1"/>
    <property type="molecule type" value="Genomic_DNA"/>
</dbReference>
<sequence>IISFLGFTFASGEGKSIRVNQELKEKANIEYVDQRDAALEKDLDTYKADHVITHTLDNEGLLRLMDTHHTAQDEKLDLILLLIQAEHD</sequence>
<feature type="non-terminal residue" evidence="1">
    <location>
        <position position="1"/>
    </location>
</feature>
<organism evidence="1">
    <name type="scientific">marine sediment metagenome</name>
    <dbReference type="NCBI Taxonomy" id="412755"/>
    <lineage>
        <taxon>unclassified sequences</taxon>
        <taxon>metagenomes</taxon>
        <taxon>ecological metagenomes</taxon>
    </lineage>
</organism>
<gene>
    <name evidence="1" type="ORF">S01H1_84924</name>
</gene>
<dbReference type="AlphaFoldDB" id="X0YEL8"/>